<dbReference type="PANTHER" id="PTHR10644">
    <property type="entry name" value="DNA REPAIR/RNA PROCESSING CPSF FAMILY"/>
    <property type="match status" value="1"/>
</dbReference>
<gene>
    <name evidence="2" type="ORF">SETTUDRAFT_47226</name>
</gene>
<evidence type="ECO:0000313" key="2">
    <source>
        <dbReference type="EMBL" id="EOA87792.1"/>
    </source>
</evidence>
<dbReference type="RefSeq" id="XP_008024565.1">
    <property type="nucleotide sequence ID" value="XM_008026374.1"/>
</dbReference>
<organism evidence="2 3">
    <name type="scientific">Exserohilum turcicum (strain 28A)</name>
    <name type="common">Northern leaf blight fungus</name>
    <name type="synonym">Setosphaeria turcica</name>
    <dbReference type="NCBI Taxonomy" id="671987"/>
    <lineage>
        <taxon>Eukaryota</taxon>
        <taxon>Fungi</taxon>
        <taxon>Dikarya</taxon>
        <taxon>Ascomycota</taxon>
        <taxon>Pezizomycotina</taxon>
        <taxon>Dothideomycetes</taxon>
        <taxon>Pleosporomycetidae</taxon>
        <taxon>Pleosporales</taxon>
        <taxon>Pleosporineae</taxon>
        <taxon>Pleosporaceae</taxon>
        <taxon>Exserohilum</taxon>
    </lineage>
</organism>
<proteinExistence type="predicted"/>
<dbReference type="GO" id="GO:0005634">
    <property type="term" value="C:nucleus"/>
    <property type="evidence" value="ECO:0007669"/>
    <property type="project" value="UniProtKB-SubCell"/>
</dbReference>
<dbReference type="EMBL" id="KB908570">
    <property type="protein sequence ID" value="EOA87792.1"/>
    <property type="molecule type" value="Genomic_DNA"/>
</dbReference>
<dbReference type="InterPro" id="IPR018846">
    <property type="entry name" value="Beta-prop_RSE1/DDB1/CPSF1_1st"/>
</dbReference>
<dbReference type="Gene3D" id="2.130.10.10">
    <property type="entry name" value="YVTN repeat-like/Quinoprotein amine dehydrogenase"/>
    <property type="match status" value="3"/>
</dbReference>
<accession>R0KIC2</accession>
<reference evidence="2 3" key="1">
    <citation type="journal article" date="2012" name="PLoS Pathog.">
        <title>Diverse lifestyles and strategies of plant pathogenesis encoded in the genomes of eighteen Dothideomycetes fungi.</title>
        <authorList>
            <person name="Ohm R.A."/>
            <person name="Feau N."/>
            <person name="Henrissat B."/>
            <person name="Schoch C.L."/>
            <person name="Horwitz B.A."/>
            <person name="Barry K.W."/>
            <person name="Condon B.J."/>
            <person name="Copeland A.C."/>
            <person name="Dhillon B."/>
            <person name="Glaser F."/>
            <person name="Hesse C.N."/>
            <person name="Kosti I."/>
            <person name="LaButti K."/>
            <person name="Lindquist E.A."/>
            <person name="Lucas S."/>
            <person name="Salamov A.A."/>
            <person name="Bradshaw R.E."/>
            <person name="Ciuffetti L."/>
            <person name="Hamelin R.C."/>
            <person name="Kema G.H.J."/>
            <person name="Lawrence C."/>
            <person name="Scott J.A."/>
            <person name="Spatafora J.W."/>
            <person name="Turgeon B.G."/>
            <person name="de Wit P.J.G.M."/>
            <person name="Zhong S."/>
            <person name="Goodwin S.B."/>
            <person name="Grigoriev I.V."/>
        </authorList>
    </citation>
    <scope>NUCLEOTIDE SEQUENCE [LARGE SCALE GENOMIC DNA]</scope>
    <source>
        <strain evidence="3">28A</strain>
    </source>
</reference>
<dbReference type="GO" id="GO:0003676">
    <property type="term" value="F:nucleic acid binding"/>
    <property type="evidence" value="ECO:0007669"/>
    <property type="project" value="InterPro"/>
</dbReference>
<keyword evidence="3" id="KW-1185">Reference proteome</keyword>
<dbReference type="InterPro" id="IPR015943">
    <property type="entry name" value="WD40/YVTN_repeat-like_dom_sf"/>
</dbReference>
<dbReference type="InterPro" id="IPR050358">
    <property type="entry name" value="RSE1/DDB1/CFT1"/>
</dbReference>
<feature type="domain" description="RSE1/DDB1/CPSF1 first beta-propeller" evidence="1">
    <location>
        <begin position="65"/>
        <end position="461"/>
    </location>
</feature>
<dbReference type="HOGENOM" id="CLU_003539_1_0_1"/>
<dbReference type="Proteomes" id="UP000016935">
    <property type="component" value="Unassembled WGS sequence"/>
</dbReference>
<dbReference type="Pfam" id="PF10433">
    <property type="entry name" value="Beta-prop_RSE1_1st"/>
    <property type="match status" value="1"/>
</dbReference>
<evidence type="ECO:0000313" key="3">
    <source>
        <dbReference type="Proteomes" id="UP000016935"/>
    </source>
</evidence>
<dbReference type="OrthoDB" id="20774at2759"/>
<name>R0KIC2_EXST2</name>
<dbReference type="STRING" id="671987.R0KIC2"/>
<protein>
    <recommendedName>
        <fullName evidence="1">RSE1/DDB1/CPSF1 first beta-propeller domain-containing protein</fullName>
    </recommendedName>
</protein>
<evidence type="ECO:0000259" key="1">
    <source>
        <dbReference type="Pfam" id="PF10433"/>
    </source>
</evidence>
<dbReference type="GeneID" id="19405120"/>
<sequence length="1412" mass="157815">MEQARGLRLVDGEWVSMPLDAYHIMANTHQDDTEMRDAAPKPILQIPEYGILSQTVIATPLTKLILPANIRHKDVTDVVLVGEDAVHLKEIRDYGHIRHVATKTDFNGGRIITARVFGDPREVSNTNRIGLPLPHLRHRSRQSMSQDDNHLPPEVVLLTLSNRTLMFLCARDTQTGASSFVHKSVRLPAGSSRFDRLGAFLAVDFKCRAIAVAAHEGRFILYKTKSMERWRKEVKERGSMITPIEDERIISVQGQIMHMDFLSSGGGHDDYHVVLLLVIVLDGKTRLSCFDWDCRQDLSKATARTERYFVQYEDTMPSLLIPLRRSPDFFLVFDEHISVYKNILSGDPARTLVPIDPGILLPLLPGDSKSRPKWTAWDKTLRNPDYPKEAFYLAREDGRIVYLVRGPAGTVEINEVGEWSHRLGAAFACLSVDNSEASQQYPDFLIAGGASNDGLLCKVGPWPIEYSYTENGMNSFSFIDSLPDWTPLTDLAVTKLSSPRAPEERQRASIFVANGNTPHGEISELRHGVQALVDDSFSGVNGCAGIWVVDHGSHVVEIEGTITRQHYAILAITLPPETLVIRVVRTQPESDTDFSGAWELGSWDKFQTPSNDDPLEDSLVRDEETICACPWTDEMSIQITRQEARTLLRPTLRQVDALSFNTSLLLAASRSACPFIAVVFREGGSTYLEIVRISSGGTFEKTGNFRQQLLYDPTCVEILEIGGTPHVFVSTFDSKIIILKHQDGQTSLVMEDSWHHDLPNGSQKLCESAAVLRSNGQQMLVCGMRDGTLLSSSFEVGGQGISSFSWRSTHMGTTPAKVTRSETDPSSAFVSCGSDFCRVRCPKDQSSSLKIDSIWFTDRTHPEYNQSPVSAVYQLPLLPELDSIGRNIGGFLFVVAGDRLLFSQLDSDVRWPGSDTAIPSVCDSRMVPRKLITGAKPTNILYMQRLRRVLVSTMEAKESRAPPHGERVLHSSIKLLEVRDDRSTIDTDIKQEEEEMLPQRLVVAQFSLQNAERVYSIVEWQFVNQQDRKYSLIIVGTGVQVGPTQQTGRRLIFNTGKSGSKLELQKQSTYDQPVYSIALWDNKTTISIIGKTLSMDQFDEQDGRWSQRGKADLHSPGIHISVCRPFVYVSTLQHSHICFKVVSGLRPGTVEFVPFFSDSGVRNCSRHLVMHVQSANDEDHSDHFVLVTDKKSSSVIGLFQPLEHTYNNASTTLFEACLSHTVVRIDRGNIRTPWRRANPNGTITGVLADDIIGACTDGTIFAFSILSQPARHLLRLIQNLIEVKNARSSVHKHETVKLHSGGIFQILISTAPETQNSDVMIRDVDPRHLERSSQRGPKHKHIDGDLLKRWLSDSGDVESLVCDGADAEIGALFRKLALHVDGSWVDRDADIQGARLYEHVRTWMQHVLMPVL</sequence>
<reference evidence="2 3" key="2">
    <citation type="journal article" date="2013" name="PLoS Genet.">
        <title>Comparative genome structure, secondary metabolite, and effector coding capacity across Cochliobolus pathogens.</title>
        <authorList>
            <person name="Condon B.J."/>
            <person name="Leng Y."/>
            <person name="Wu D."/>
            <person name="Bushley K.E."/>
            <person name="Ohm R.A."/>
            <person name="Otillar R."/>
            <person name="Martin J."/>
            <person name="Schackwitz W."/>
            <person name="Grimwood J."/>
            <person name="MohdZainudin N."/>
            <person name="Xue C."/>
            <person name="Wang R."/>
            <person name="Manning V.A."/>
            <person name="Dhillon B."/>
            <person name="Tu Z.J."/>
            <person name="Steffenson B.J."/>
            <person name="Salamov A."/>
            <person name="Sun H."/>
            <person name="Lowry S."/>
            <person name="LaButti K."/>
            <person name="Han J."/>
            <person name="Copeland A."/>
            <person name="Lindquist E."/>
            <person name="Barry K."/>
            <person name="Schmutz J."/>
            <person name="Baker S.E."/>
            <person name="Ciuffetti L.M."/>
            <person name="Grigoriev I.V."/>
            <person name="Zhong S."/>
            <person name="Turgeon B.G."/>
        </authorList>
    </citation>
    <scope>NUCLEOTIDE SEQUENCE [LARGE SCALE GENOMIC DNA]</scope>
    <source>
        <strain evidence="3">28A</strain>
    </source>
</reference>
<dbReference type="eggNOG" id="ENOG502QVPZ">
    <property type="taxonomic scope" value="Eukaryota"/>
</dbReference>